<dbReference type="RefSeq" id="WP_133994467.1">
    <property type="nucleotide sequence ID" value="NZ_SODV01000001.1"/>
</dbReference>
<comment type="caution">
    <text evidence="2">The sequence shown here is derived from an EMBL/GenBank/DDBJ whole genome shotgun (WGS) entry which is preliminary data.</text>
</comment>
<evidence type="ECO:0000313" key="3">
    <source>
        <dbReference type="Proteomes" id="UP000294498"/>
    </source>
</evidence>
<protein>
    <submittedName>
        <fullName evidence="2">Uncharacterized protein</fullName>
    </submittedName>
</protein>
<organism evidence="2 3">
    <name type="scientific">Dinghuibacter silviterrae</name>
    <dbReference type="NCBI Taxonomy" id="1539049"/>
    <lineage>
        <taxon>Bacteria</taxon>
        <taxon>Pseudomonadati</taxon>
        <taxon>Bacteroidota</taxon>
        <taxon>Chitinophagia</taxon>
        <taxon>Chitinophagales</taxon>
        <taxon>Chitinophagaceae</taxon>
        <taxon>Dinghuibacter</taxon>
    </lineage>
</organism>
<keyword evidence="3" id="KW-1185">Reference proteome</keyword>
<sequence>MKNSKIYLGLSAVVLAVTAFAFSKPTKKVSDRTSAWTSNGIKVLANFTNNTGSGVTTAYFATLNGSSKLTLFTAQNSSQHAYFVNP</sequence>
<gene>
    <name evidence="2" type="ORF">EDB95_2872</name>
</gene>
<dbReference type="AlphaFoldDB" id="A0A4R8DUI3"/>
<reference evidence="2 3" key="1">
    <citation type="submission" date="2019-03" db="EMBL/GenBank/DDBJ databases">
        <title>Genomic Encyclopedia of Type Strains, Phase IV (KMG-IV): sequencing the most valuable type-strain genomes for metagenomic binning, comparative biology and taxonomic classification.</title>
        <authorList>
            <person name="Goeker M."/>
        </authorList>
    </citation>
    <scope>NUCLEOTIDE SEQUENCE [LARGE SCALE GENOMIC DNA]</scope>
    <source>
        <strain evidence="2 3">DSM 100059</strain>
    </source>
</reference>
<evidence type="ECO:0000313" key="2">
    <source>
        <dbReference type="EMBL" id="TDX01829.1"/>
    </source>
</evidence>
<feature type="signal peptide" evidence="1">
    <location>
        <begin position="1"/>
        <end position="21"/>
    </location>
</feature>
<evidence type="ECO:0000256" key="1">
    <source>
        <dbReference type="SAM" id="SignalP"/>
    </source>
</evidence>
<dbReference type="EMBL" id="SODV01000001">
    <property type="protein sequence ID" value="TDX01829.1"/>
    <property type="molecule type" value="Genomic_DNA"/>
</dbReference>
<keyword evidence="1" id="KW-0732">Signal</keyword>
<feature type="chain" id="PRO_5020887689" evidence="1">
    <location>
        <begin position="22"/>
        <end position="86"/>
    </location>
</feature>
<dbReference type="Proteomes" id="UP000294498">
    <property type="component" value="Unassembled WGS sequence"/>
</dbReference>
<proteinExistence type="predicted"/>
<name>A0A4R8DUI3_9BACT</name>
<accession>A0A4R8DUI3</accession>